<evidence type="ECO:0000313" key="1">
    <source>
        <dbReference type="EMBL" id="GBN00945.1"/>
    </source>
</evidence>
<comment type="caution">
    <text evidence="1">The sequence shown here is derived from an EMBL/GenBank/DDBJ whole genome shotgun (WGS) entry which is preliminary data.</text>
</comment>
<organism evidence="1 2">
    <name type="scientific">Araneus ventricosus</name>
    <name type="common">Orbweaver spider</name>
    <name type="synonym">Epeira ventricosa</name>
    <dbReference type="NCBI Taxonomy" id="182803"/>
    <lineage>
        <taxon>Eukaryota</taxon>
        <taxon>Metazoa</taxon>
        <taxon>Ecdysozoa</taxon>
        <taxon>Arthropoda</taxon>
        <taxon>Chelicerata</taxon>
        <taxon>Arachnida</taxon>
        <taxon>Araneae</taxon>
        <taxon>Araneomorphae</taxon>
        <taxon>Entelegynae</taxon>
        <taxon>Araneoidea</taxon>
        <taxon>Araneidae</taxon>
        <taxon>Araneus</taxon>
    </lineage>
</organism>
<evidence type="ECO:0000313" key="2">
    <source>
        <dbReference type="Proteomes" id="UP000499080"/>
    </source>
</evidence>
<keyword evidence="2" id="KW-1185">Reference proteome</keyword>
<name>A0A4Y2KF77_ARAVE</name>
<protein>
    <submittedName>
        <fullName evidence="1">Uncharacterized protein</fullName>
    </submittedName>
</protein>
<accession>A0A4Y2KF77</accession>
<dbReference type="Proteomes" id="UP000499080">
    <property type="component" value="Unassembled WGS sequence"/>
</dbReference>
<dbReference type="EMBL" id="BGPR01004564">
    <property type="protein sequence ID" value="GBN00945.1"/>
    <property type="molecule type" value="Genomic_DNA"/>
</dbReference>
<gene>
    <name evidence="1" type="ORF">AVEN_180060_1</name>
</gene>
<reference evidence="1 2" key="1">
    <citation type="journal article" date="2019" name="Sci. Rep.">
        <title>Orb-weaving spider Araneus ventricosus genome elucidates the spidroin gene catalogue.</title>
        <authorList>
            <person name="Kono N."/>
            <person name="Nakamura H."/>
            <person name="Ohtoshi R."/>
            <person name="Moran D.A.P."/>
            <person name="Shinohara A."/>
            <person name="Yoshida Y."/>
            <person name="Fujiwara M."/>
            <person name="Mori M."/>
            <person name="Tomita M."/>
            <person name="Arakawa K."/>
        </authorList>
    </citation>
    <scope>NUCLEOTIDE SEQUENCE [LARGE SCALE GENOMIC DNA]</scope>
</reference>
<proteinExistence type="predicted"/>
<dbReference type="AlphaFoldDB" id="A0A4Y2KF77"/>
<sequence>MCSSLRDLKRMVPQIAASLLLVSEFVQSCLEIAKRYRKAWNNALLSNSSLEKMLYHLKFTTDFNNVIGKSVSHRSAYLSHVSASDREESEWRMNRMTIGCKHLSLSQ</sequence>